<evidence type="ECO:0000313" key="2">
    <source>
        <dbReference type="Proteomes" id="UP000216004"/>
    </source>
</evidence>
<keyword evidence="2" id="KW-1185">Reference proteome</keyword>
<dbReference type="EMBL" id="MWWS01000003">
    <property type="protein sequence ID" value="OZG50595.1"/>
    <property type="molecule type" value="Genomic_DNA"/>
</dbReference>
<gene>
    <name evidence="1" type="ORF">BOCO_0195</name>
</gene>
<dbReference type="OrthoDB" id="4551929at2"/>
<dbReference type="AlphaFoldDB" id="A0A261EUT7"/>
<organism evidence="1 2">
    <name type="scientific">Bombiscardovia coagulans</name>
    <dbReference type="NCBI Taxonomy" id="686666"/>
    <lineage>
        <taxon>Bacteria</taxon>
        <taxon>Bacillati</taxon>
        <taxon>Actinomycetota</taxon>
        <taxon>Actinomycetes</taxon>
        <taxon>Bifidobacteriales</taxon>
        <taxon>Bifidobacteriaceae</taxon>
        <taxon>Bombiscardovia</taxon>
    </lineage>
</organism>
<protein>
    <submittedName>
        <fullName evidence="1">Uncharacterized protein</fullName>
    </submittedName>
</protein>
<accession>A0A261EUT7</accession>
<comment type="caution">
    <text evidence="1">The sequence shown here is derived from an EMBL/GenBank/DDBJ whole genome shotgun (WGS) entry which is preliminary data.</text>
</comment>
<reference evidence="1 2" key="1">
    <citation type="journal article" date="2017" name="BMC Genomics">
        <title>Comparative genomic and phylogenomic analyses of the Bifidobacteriaceae family.</title>
        <authorList>
            <person name="Lugli G.A."/>
            <person name="Milani C."/>
            <person name="Turroni F."/>
            <person name="Duranti S."/>
            <person name="Mancabelli L."/>
            <person name="Mangifesta M."/>
            <person name="Ferrario C."/>
            <person name="Modesto M."/>
            <person name="Mattarelli P."/>
            <person name="Jiri K."/>
            <person name="van Sinderen D."/>
            <person name="Ventura M."/>
        </authorList>
    </citation>
    <scope>NUCLEOTIDE SEQUENCE [LARGE SCALE GENOMIC DNA]</scope>
    <source>
        <strain evidence="1 2">DSM 22924</strain>
    </source>
</reference>
<proteinExistence type="predicted"/>
<dbReference type="RefSeq" id="WP_094722254.1">
    <property type="nucleotide sequence ID" value="NZ_MWWS01000003.1"/>
</dbReference>
<sequence>MADRLVVSYDELAKVKKSLEQIKQTLDDFYLIKNDVACMGNSMVINAYGQYADRMKSTSVKYSKKAEDFASMLGNVLEEVKKLDNDLAQKINQAIEKNK</sequence>
<name>A0A261EUT7_9BIFI</name>
<dbReference type="Proteomes" id="UP000216004">
    <property type="component" value="Unassembled WGS sequence"/>
</dbReference>
<evidence type="ECO:0000313" key="1">
    <source>
        <dbReference type="EMBL" id="OZG50595.1"/>
    </source>
</evidence>